<evidence type="ECO:0000313" key="8">
    <source>
        <dbReference type="Proteomes" id="UP001158576"/>
    </source>
</evidence>
<keyword evidence="8" id="KW-1185">Reference proteome</keyword>
<reference evidence="7 8" key="1">
    <citation type="submission" date="2021-04" db="EMBL/GenBank/DDBJ databases">
        <authorList>
            <person name="Bliznina A."/>
        </authorList>
    </citation>
    <scope>NUCLEOTIDE SEQUENCE [LARGE SCALE GENOMIC DNA]</scope>
</reference>
<proteinExistence type="inferred from homology"/>
<protein>
    <submittedName>
        <fullName evidence="7">Oidioi.mRNA.OKI2018_I69.chr2.g5779.t1.cds</fullName>
    </submittedName>
</protein>
<feature type="transmembrane region" description="Helical" evidence="6">
    <location>
        <begin position="30"/>
        <end position="51"/>
    </location>
</feature>
<dbReference type="Proteomes" id="UP001158576">
    <property type="component" value="Chromosome 2"/>
</dbReference>
<evidence type="ECO:0000256" key="5">
    <source>
        <dbReference type="ARBA" id="ARBA00023136"/>
    </source>
</evidence>
<keyword evidence="3 6" id="KW-0812">Transmembrane</keyword>
<evidence type="ECO:0000256" key="6">
    <source>
        <dbReference type="SAM" id="Phobius"/>
    </source>
</evidence>
<dbReference type="EMBL" id="OU015567">
    <property type="protein sequence ID" value="CAG5111475.1"/>
    <property type="molecule type" value="Genomic_DNA"/>
</dbReference>
<evidence type="ECO:0000256" key="1">
    <source>
        <dbReference type="ARBA" id="ARBA00004141"/>
    </source>
</evidence>
<dbReference type="InterPro" id="IPR009311">
    <property type="entry name" value="IFI6/IFI27-like"/>
</dbReference>
<organism evidence="7 8">
    <name type="scientific">Oikopleura dioica</name>
    <name type="common">Tunicate</name>
    <dbReference type="NCBI Taxonomy" id="34765"/>
    <lineage>
        <taxon>Eukaryota</taxon>
        <taxon>Metazoa</taxon>
        <taxon>Chordata</taxon>
        <taxon>Tunicata</taxon>
        <taxon>Appendicularia</taxon>
        <taxon>Copelata</taxon>
        <taxon>Oikopleuridae</taxon>
        <taxon>Oikopleura</taxon>
    </lineage>
</organism>
<evidence type="ECO:0000256" key="4">
    <source>
        <dbReference type="ARBA" id="ARBA00022989"/>
    </source>
</evidence>
<comment type="subcellular location">
    <subcellularLocation>
        <location evidence="1">Membrane</location>
        <topology evidence="1">Multi-pass membrane protein</topology>
    </subcellularLocation>
</comment>
<evidence type="ECO:0000256" key="2">
    <source>
        <dbReference type="ARBA" id="ARBA00007262"/>
    </source>
</evidence>
<dbReference type="Pfam" id="PF06140">
    <property type="entry name" value="Ifi-6-16"/>
    <property type="match status" value="1"/>
</dbReference>
<feature type="transmembrane region" description="Helical" evidence="6">
    <location>
        <begin position="58"/>
        <end position="78"/>
    </location>
</feature>
<comment type="similarity">
    <text evidence="2">Belongs to the IFI6/IFI27 family.</text>
</comment>
<gene>
    <name evidence="7" type="ORF">OKIOD_LOCUS14544</name>
</gene>
<evidence type="ECO:0000313" key="7">
    <source>
        <dbReference type="EMBL" id="CAG5111475.1"/>
    </source>
</evidence>
<name>A0ABN7T7C5_OIKDI</name>
<dbReference type="Gene3D" id="6.10.110.10">
    <property type="match status" value="1"/>
</dbReference>
<dbReference type="InterPro" id="IPR038213">
    <property type="entry name" value="IFI6/IFI27-like_sf"/>
</dbReference>
<evidence type="ECO:0000256" key="3">
    <source>
        <dbReference type="ARBA" id="ARBA00022692"/>
    </source>
</evidence>
<keyword evidence="4 6" id="KW-1133">Transmembrane helix</keyword>
<sequence>MVFLTILAAIGFTKVGIAAGSIAAFLQTPFTVAGGLFATFQSVAATGVVTFGVAMKIIGGIGAAIGTFGALVAGLFSLF</sequence>
<accession>A0ABN7T7C5</accession>
<keyword evidence="5 6" id="KW-0472">Membrane</keyword>